<comment type="caution">
    <text evidence="4">The sequence shown here is derived from an EMBL/GenBank/DDBJ whole genome shotgun (WGS) entry which is preliminary data.</text>
</comment>
<evidence type="ECO:0000256" key="1">
    <source>
        <dbReference type="ARBA" id="ARBA00005968"/>
    </source>
</evidence>
<evidence type="ECO:0000259" key="3">
    <source>
        <dbReference type="Pfam" id="PF00868"/>
    </source>
</evidence>
<feature type="domain" description="Transglutaminase N-terminal" evidence="3">
    <location>
        <begin position="46"/>
        <end position="158"/>
    </location>
</feature>
<keyword evidence="2" id="KW-0812">Transmembrane</keyword>
<dbReference type="EMBL" id="CAHIKZ030001424">
    <property type="protein sequence ID" value="CAE1263733.1"/>
    <property type="molecule type" value="Genomic_DNA"/>
</dbReference>
<dbReference type="GO" id="GO:0003810">
    <property type="term" value="F:protein-glutamine gamma-glutamyltransferase activity"/>
    <property type="evidence" value="ECO:0007669"/>
    <property type="project" value="UniProtKB-EC"/>
</dbReference>
<comment type="similarity">
    <text evidence="1">Belongs to the transglutaminase superfamily. Transglutaminase family.</text>
</comment>
<dbReference type="PANTHER" id="PTHR11590:SF40">
    <property type="entry name" value="HEMOCYTE PROTEIN-GLUTAMINE GAMMA-GLUTAMYLTRANSFERASE-LIKE PROTEIN"/>
    <property type="match status" value="1"/>
</dbReference>
<dbReference type="InterPro" id="IPR036985">
    <property type="entry name" value="Transglutaminase-like_sf"/>
</dbReference>
<dbReference type="AlphaFoldDB" id="A0A812CHS9"/>
<keyword evidence="2" id="KW-1133">Transmembrane helix</keyword>
<dbReference type="Gene3D" id="2.60.40.10">
    <property type="entry name" value="Immunoglobulins"/>
    <property type="match status" value="1"/>
</dbReference>
<dbReference type="Gene3D" id="3.90.260.10">
    <property type="entry name" value="Transglutaminase-like"/>
    <property type="match status" value="1"/>
</dbReference>
<gene>
    <name evidence="4" type="ORF">SPHA_33837</name>
</gene>
<protein>
    <submittedName>
        <fullName evidence="4">TGM1</fullName>
        <ecNumber evidence="4">2.3.2.13</ecNumber>
    </submittedName>
</protein>
<keyword evidence="5" id="KW-1185">Reference proteome</keyword>
<dbReference type="InterPro" id="IPR013783">
    <property type="entry name" value="Ig-like_fold"/>
</dbReference>
<keyword evidence="4" id="KW-0808">Transferase</keyword>
<dbReference type="InterPro" id="IPR050779">
    <property type="entry name" value="Transglutaminase"/>
</dbReference>
<dbReference type="OrthoDB" id="437511at2759"/>
<sequence>MHSYTCKICDVNSSFSLAFLNTILTFFSLSFLFLFYTYTEGQLIPKSVDLQRTVNRYAHKTSQYEMPNLILRRGQPFEIHVVLDRNFVPSEDTIVLKFVTGSRPLQSKGTVVSVQRVQELKPHQWGYEITSIEEKKVAMRVSSASDSIVGRYQLFVDTTHRNPQGEIDKYRYKNPDDVYILFNPWCRADAVFLEDEDERQHHVLSETGRIWLGTVGKFCVRPWNFAQFDDVCLMAALALMDKSELGDQARGSPTLVVRALCRAVSKNNLLALFLLMQTPHCKLKSFYAKSVDI</sequence>
<reference evidence="4" key="1">
    <citation type="submission" date="2021-01" db="EMBL/GenBank/DDBJ databases">
        <authorList>
            <person name="Li R."/>
            <person name="Bekaert M."/>
        </authorList>
    </citation>
    <scope>NUCLEOTIDE SEQUENCE</scope>
    <source>
        <strain evidence="4">Farmed</strain>
    </source>
</reference>
<keyword evidence="2" id="KW-0472">Membrane</keyword>
<feature type="transmembrane region" description="Helical" evidence="2">
    <location>
        <begin position="15"/>
        <end position="36"/>
    </location>
</feature>
<dbReference type="EC" id="2.3.2.13" evidence="4"/>
<dbReference type="PANTHER" id="PTHR11590">
    <property type="entry name" value="PROTEIN-GLUTAMINE GAMMA-GLUTAMYLTRANSFERASE"/>
    <property type="match status" value="1"/>
</dbReference>
<dbReference type="Pfam" id="PF00868">
    <property type="entry name" value="Transglut_N"/>
    <property type="match status" value="1"/>
</dbReference>
<proteinExistence type="inferred from homology"/>
<organism evidence="4 5">
    <name type="scientific">Acanthosepion pharaonis</name>
    <name type="common">Pharaoh cuttlefish</name>
    <name type="synonym">Sepia pharaonis</name>
    <dbReference type="NCBI Taxonomy" id="158019"/>
    <lineage>
        <taxon>Eukaryota</taxon>
        <taxon>Metazoa</taxon>
        <taxon>Spiralia</taxon>
        <taxon>Lophotrochozoa</taxon>
        <taxon>Mollusca</taxon>
        <taxon>Cephalopoda</taxon>
        <taxon>Coleoidea</taxon>
        <taxon>Decapodiformes</taxon>
        <taxon>Sepiida</taxon>
        <taxon>Sepiina</taxon>
        <taxon>Sepiidae</taxon>
        <taxon>Acanthosepion</taxon>
    </lineage>
</organism>
<accession>A0A812CHS9</accession>
<evidence type="ECO:0000313" key="4">
    <source>
        <dbReference type="EMBL" id="CAE1263733.1"/>
    </source>
</evidence>
<evidence type="ECO:0000313" key="5">
    <source>
        <dbReference type="Proteomes" id="UP000597762"/>
    </source>
</evidence>
<dbReference type="InterPro" id="IPR001102">
    <property type="entry name" value="Transglutaminase_N"/>
</dbReference>
<keyword evidence="4" id="KW-0012">Acyltransferase</keyword>
<name>A0A812CHS9_ACAPH</name>
<dbReference type="Proteomes" id="UP000597762">
    <property type="component" value="Unassembled WGS sequence"/>
</dbReference>
<dbReference type="InterPro" id="IPR014756">
    <property type="entry name" value="Ig_E-set"/>
</dbReference>
<dbReference type="SUPFAM" id="SSF54001">
    <property type="entry name" value="Cysteine proteinases"/>
    <property type="match status" value="1"/>
</dbReference>
<dbReference type="InterPro" id="IPR038765">
    <property type="entry name" value="Papain-like_cys_pep_sf"/>
</dbReference>
<evidence type="ECO:0000256" key="2">
    <source>
        <dbReference type="SAM" id="Phobius"/>
    </source>
</evidence>
<dbReference type="SUPFAM" id="SSF81296">
    <property type="entry name" value="E set domains"/>
    <property type="match status" value="1"/>
</dbReference>